<evidence type="ECO:0000256" key="2">
    <source>
        <dbReference type="ARBA" id="ARBA00012695"/>
    </source>
</evidence>
<keyword evidence="5 10" id="KW-0274">FAD</keyword>
<dbReference type="EC" id="1.5.5.2" evidence="2"/>
<feature type="binding site" evidence="9">
    <location>
        <position position="107"/>
    </location>
    <ligand>
        <name>substrate</name>
    </ligand>
</feature>
<evidence type="ECO:0000256" key="9">
    <source>
        <dbReference type="PIRSR" id="PIRSR000196-1"/>
    </source>
</evidence>
<dbReference type="Proteomes" id="UP000000271">
    <property type="component" value="Chromosome"/>
</dbReference>
<dbReference type="SUPFAM" id="SSF51730">
    <property type="entry name" value="FAD-linked oxidoreductase"/>
    <property type="match status" value="1"/>
</dbReference>
<name>D6XXY5_BACIE</name>
<reference evidence="12" key="1">
    <citation type="submission" date="2009-10" db="EMBL/GenBank/DDBJ databases">
        <title>Complete sequence of Bacillus selenitireducens MLS10.</title>
        <authorList>
            <consortium name="US DOE Joint Genome Institute"/>
            <person name="Lucas S."/>
            <person name="Copeland A."/>
            <person name="Lapidus A."/>
            <person name="Glavina del Rio T."/>
            <person name="Dalin E."/>
            <person name="Tice H."/>
            <person name="Bruce D."/>
            <person name="Goodwin L."/>
            <person name="Pitluck S."/>
            <person name="Sims D."/>
            <person name="Brettin T."/>
            <person name="Detter J.C."/>
            <person name="Han C."/>
            <person name="Larimer F."/>
            <person name="Land M."/>
            <person name="Hauser L."/>
            <person name="Kyrpides N."/>
            <person name="Ovchinnikova G."/>
            <person name="Stolz J."/>
        </authorList>
    </citation>
    <scope>NUCLEOTIDE SEQUENCE [LARGE SCALE GENOMIC DNA]</scope>
    <source>
        <strain evidence="12">MLS10</strain>
    </source>
</reference>
<evidence type="ECO:0000313" key="13">
    <source>
        <dbReference type="Proteomes" id="UP000000271"/>
    </source>
</evidence>
<keyword evidence="6" id="KW-0560">Oxidoreductase</keyword>
<feature type="binding site" evidence="10">
    <location>
        <begin position="232"/>
        <end position="233"/>
    </location>
    <ligand>
        <name>FAD</name>
        <dbReference type="ChEBI" id="CHEBI:57692"/>
    </ligand>
</feature>
<feature type="binding site" evidence="10">
    <location>
        <begin position="193"/>
        <end position="195"/>
    </location>
    <ligand>
        <name>FAD</name>
        <dbReference type="ChEBI" id="CHEBI:57692"/>
    </ligand>
</feature>
<gene>
    <name evidence="12" type="ordered locus">Bsel_0522</name>
</gene>
<feature type="binding site" evidence="10">
    <location>
        <position position="143"/>
    </location>
    <ligand>
        <name>FAD</name>
        <dbReference type="ChEBI" id="CHEBI:57692"/>
    </ligand>
</feature>
<dbReference type="InterPro" id="IPR029041">
    <property type="entry name" value="FAD-linked_oxidoreductase-like"/>
</dbReference>
<proteinExistence type="predicted"/>
<dbReference type="eggNOG" id="COG0506">
    <property type="taxonomic scope" value="Bacteria"/>
</dbReference>
<dbReference type="PANTHER" id="PTHR13914:SF0">
    <property type="entry name" value="PROLINE DEHYDROGENASE 1, MITOCHONDRIAL"/>
    <property type="match status" value="1"/>
</dbReference>
<dbReference type="InterPro" id="IPR015659">
    <property type="entry name" value="Proline_oxidase"/>
</dbReference>
<evidence type="ECO:0000259" key="11">
    <source>
        <dbReference type="Pfam" id="PF01619"/>
    </source>
</evidence>
<accession>D6XXY5</accession>
<comment type="cofactor">
    <cofactor evidence="10">
        <name>FAD</name>
        <dbReference type="ChEBI" id="CHEBI:57692"/>
    </cofactor>
    <text evidence="10">Binds 1 FAD per subunit.</text>
</comment>
<dbReference type="PANTHER" id="PTHR13914">
    <property type="entry name" value="PROLINE OXIDASE"/>
    <property type="match status" value="1"/>
</dbReference>
<dbReference type="PIRSF" id="PIRSF000196">
    <property type="entry name" value="Pro_dehydrog"/>
    <property type="match status" value="1"/>
</dbReference>
<evidence type="ECO:0000256" key="4">
    <source>
        <dbReference type="ARBA" id="ARBA00022741"/>
    </source>
</evidence>
<sequence>MCLTQKEGLTAMITRNLFLFLSQNKYVKGKARKWGPKLGAHSLIAGETIQEAMDTVRELNAKGLSATVDHLGEFVYTREEAEESANYCMRTLDAIAESGVDCNLSLKLTSLGLDVDRNLCRDNMMAILETAEKHGGIFVRIDMEDYSHLDATLELLHELRQTYTNVGTAVQGYLFRAEKDVDRLKGTNIRLIKGAYKESPEVVYQKQEDVDANYVKIIKRHMLNGSYAAVATHDHNVIAEIKQFAEDNGIPREQFEFQMLYGFRTDMQEEIVKEGYKMRIYVPFGEDWYGYYMRRMAERPQNIVFGVRGLLSK</sequence>
<protein>
    <recommendedName>
        <fullName evidence="2">proline dehydrogenase</fullName>
        <ecNumber evidence="2">1.5.5.2</ecNumber>
    </recommendedName>
</protein>
<keyword evidence="13" id="KW-1185">Reference proteome</keyword>
<evidence type="ECO:0000256" key="5">
    <source>
        <dbReference type="ARBA" id="ARBA00022827"/>
    </source>
</evidence>
<comment type="catalytic activity">
    <reaction evidence="8">
        <text>L-proline + a quinone = (S)-1-pyrroline-5-carboxylate + a quinol + H(+)</text>
        <dbReference type="Rhea" id="RHEA:23784"/>
        <dbReference type="ChEBI" id="CHEBI:15378"/>
        <dbReference type="ChEBI" id="CHEBI:17388"/>
        <dbReference type="ChEBI" id="CHEBI:24646"/>
        <dbReference type="ChEBI" id="CHEBI:60039"/>
        <dbReference type="ChEBI" id="CHEBI:132124"/>
        <dbReference type="EC" id="1.5.5.2"/>
    </reaction>
</comment>
<evidence type="ECO:0000256" key="1">
    <source>
        <dbReference type="ARBA" id="ARBA00004739"/>
    </source>
</evidence>
<dbReference type="EMBL" id="CP001791">
    <property type="protein sequence ID" value="ADH98058.1"/>
    <property type="molecule type" value="Genomic_DNA"/>
</dbReference>
<dbReference type="UniPathway" id="UPA00261">
    <property type="reaction ID" value="UER00373"/>
</dbReference>
<keyword evidence="4 10" id="KW-0547">Nucleotide-binding</keyword>
<dbReference type="GO" id="GO:0000166">
    <property type="term" value="F:nucleotide binding"/>
    <property type="evidence" value="ECO:0007669"/>
    <property type="project" value="UniProtKB-KW"/>
</dbReference>
<keyword evidence="7" id="KW-0642">Proline metabolism</keyword>
<dbReference type="AlphaFoldDB" id="D6XXY5"/>
<keyword evidence="3" id="KW-0285">Flavoprotein</keyword>
<evidence type="ECO:0000256" key="3">
    <source>
        <dbReference type="ARBA" id="ARBA00022630"/>
    </source>
</evidence>
<feature type="binding site" evidence="9">
    <location>
        <position position="294"/>
    </location>
    <ligand>
        <name>substrate</name>
    </ligand>
</feature>
<dbReference type="InterPro" id="IPR008219">
    <property type="entry name" value="PRODH_bac_arc"/>
</dbReference>
<dbReference type="STRING" id="439292.Bsel_0522"/>
<feature type="domain" description="Proline dehydrogenase" evidence="11">
    <location>
        <begin position="52"/>
        <end position="298"/>
    </location>
</feature>
<dbReference type="Pfam" id="PF01619">
    <property type="entry name" value="Pro_dh"/>
    <property type="match status" value="1"/>
</dbReference>
<evidence type="ECO:0000256" key="7">
    <source>
        <dbReference type="ARBA" id="ARBA00023062"/>
    </source>
</evidence>
<dbReference type="Gene3D" id="3.20.20.220">
    <property type="match status" value="1"/>
</dbReference>
<comment type="pathway">
    <text evidence="1">Amino-acid degradation; L-proline degradation into L-glutamate; L-glutamate from L-proline: step 1/2.</text>
</comment>
<organism evidence="12 13">
    <name type="scientific">Bacillus selenitireducens (strain ATCC 700615 / DSM 15326 / MLS10)</name>
    <dbReference type="NCBI Taxonomy" id="439292"/>
    <lineage>
        <taxon>Bacteria</taxon>
        <taxon>Bacillati</taxon>
        <taxon>Bacillota</taxon>
        <taxon>Bacilli</taxon>
        <taxon>Bacillales</taxon>
        <taxon>Bacillaceae</taxon>
        <taxon>Salisediminibacterium</taxon>
    </lineage>
</organism>
<feature type="binding site" evidence="10">
    <location>
        <position position="171"/>
    </location>
    <ligand>
        <name>FAD</name>
        <dbReference type="ChEBI" id="CHEBI:57692"/>
    </ligand>
</feature>
<dbReference type="InterPro" id="IPR002872">
    <property type="entry name" value="Proline_DH_dom"/>
</dbReference>
<evidence type="ECO:0000256" key="8">
    <source>
        <dbReference type="ARBA" id="ARBA00048779"/>
    </source>
</evidence>
<evidence type="ECO:0000256" key="6">
    <source>
        <dbReference type="ARBA" id="ARBA00023002"/>
    </source>
</evidence>
<dbReference type="HOGENOM" id="CLU_061158_0_0_9"/>
<evidence type="ECO:0000313" key="12">
    <source>
        <dbReference type="EMBL" id="ADH98058.1"/>
    </source>
</evidence>
<dbReference type="GO" id="GO:0010133">
    <property type="term" value="P:L-proline catabolic process to L-glutamate"/>
    <property type="evidence" value="ECO:0007669"/>
    <property type="project" value="UniProtKB-UniPathway"/>
</dbReference>
<evidence type="ECO:0000256" key="10">
    <source>
        <dbReference type="PIRSR" id="PIRSR000196-2"/>
    </source>
</evidence>
<dbReference type="KEGG" id="bse:Bsel_0522"/>
<dbReference type="GO" id="GO:0004657">
    <property type="term" value="F:proline dehydrogenase activity"/>
    <property type="evidence" value="ECO:0007669"/>
    <property type="project" value="UniProtKB-EC"/>
</dbReference>
<feature type="binding site" evidence="9">
    <location>
        <position position="295"/>
    </location>
    <ligand>
        <name>substrate</name>
    </ligand>
</feature>